<dbReference type="GeneID" id="26632677"/>
<dbReference type="EMBL" id="KM434186">
    <property type="protein sequence ID" value="AIW01803.1"/>
    <property type="molecule type" value="Genomic_DNA"/>
</dbReference>
<dbReference type="RefSeq" id="YP_009206063.1">
    <property type="nucleotide sequence ID" value="NC_028882.1"/>
</dbReference>
<name>A0A0K0LAE7_9CAUD</name>
<protein>
    <submittedName>
        <fullName evidence="1">Uncharacterized protein</fullName>
    </submittedName>
</protein>
<sequence length="68" mass="8027">MSKKGNTEPTGMAILDYVNMRHRELEDFLLYWVENHAKGKNFPLEMPNDAEWFEHELAYLTVEGIREA</sequence>
<proteinExistence type="predicted"/>
<evidence type="ECO:0000313" key="1">
    <source>
        <dbReference type="EMBL" id="AIW01803.1"/>
    </source>
</evidence>
<reference evidence="2" key="1">
    <citation type="submission" date="2014-08" db="EMBL/GenBank/DDBJ databases">
        <authorList>
            <person name="Gozdek A."/>
            <person name="Dabrowski K."/>
            <person name="Lobocka M."/>
        </authorList>
    </citation>
    <scope>NUCLEOTIDE SEQUENCE [LARGE SCALE GENOMIC DNA]</scope>
</reference>
<gene>
    <name evidence="1" type="ORF">vB_PaeM_PS2400101</name>
</gene>
<dbReference type="Proteomes" id="UP000203203">
    <property type="component" value="Segment"/>
</dbReference>
<organism evidence="1 2">
    <name type="scientific">Pseudomonas phage vB_PaeM_PS24</name>
    <dbReference type="NCBI Taxonomy" id="1542092"/>
    <lineage>
        <taxon>Viruses</taxon>
        <taxon>Duplodnaviria</taxon>
        <taxon>Heunggongvirae</taxon>
        <taxon>Uroviricota</taxon>
        <taxon>Caudoviricetes</taxon>
        <taxon>Vandenendeviridae</taxon>
        <taxon>Nankokuvirus</taxon>
        <taxon>Nankokuvirus PS24</taxon>
    </lineage>
</organism>
<evidence type="ECO:0000313" key="2">
    <source>
        <dbReference type="Proteomes" id="UP000203203"/>
    </source>
</evidence>
<keyword evidence="2" id="KW-1185">Reference proteome</keyword>
<dbReference type="KEGG" id="vg:26632677"/>
<accession>A0A0K0LAE7</accession>